<evidence type="ECO:0000256" key="14">
    <source>
        <dbReference type="PIRSR" id="PIRSR602401-1"/>
    </source>
</evidence>
<evidence type="ECO:0008006" key="18">
    <source>
        <dbReference type="Google" id="ProtNLM"/>
    </source>
</evidence>
<dbReference type="PRINTS" id="PR00463">
    <property type="entry name" value="EP450I"/>
</dbReference>
<comment type="similarity">
    <text evidence="4 15">Belongs to the cytochrome P450 family.</text>
</comment>
<reference evidence="17" key="1">
    <citation type="journal article" date="2014" name="Proc. Natl. Acad. Sci. U.S.A.">
        <title>Extensive sampling of basidiomycete genomes demonstrates inadequacy of the white-rot/brown-rot paradigm for wood decay fungi.</title>
        <authorList>
            <person name="Riley R."/>
            <person name="Salamov A.A."/>
            <person name="Brown D.W."/>
            <person name="Nagy L.G."/>
            <person name="Floudas D."/>
            <person name="Held B.W."/>
            <person name="Levasseur A."/>
            <person name="Lombard V."/>
            <person name="Morin E."/>
            <person name="Otillar R."/>
            <person name="Lindquist E.A."/>
            <person name="Sun H."/>
            <person name="LaButti K.M."/>
            <person name="Schmutz J."/>
            <person name="Jabbour D."/>
            <person name="Luo H."/>
            <person name="Baker S.E."/>
            <person name="Pisabarro A.G."/>
            <person name="Walton J.D."/>
            <person name="Blanchette R.A."/>
            <person name="Henrissat B."/>
            <person name="Martin F."/>
            <person name="Cullen D."/>
            <person name="Hibbett D.S."/>
            <person name="Grigoriev I.V."/>
        </authorList>
    </citation>
    <scope>NUCLEOTIDE SEQUENCE [LARGE SCALE GENOMIC DNA]</scope>
    <source>
        <strain evidence="17">PC15</strain>
    </source>
</reference>
<dbReference type="CDD" id="cd11065">
    <property type="entry name" value="CYP64-like"/>
    <property type="match status" value="1"/>
</dbReference>
<evidence type="ECO:0000256" key="1">
    <source>
        <dbReference type="ARBA" id="ARBA00001971"/>
    </source>
</evidence>
<proteinExistence type="inferred from homology"/>
<dbReference type="AlphaFoldDB" id="A0A067NHV3"/>
<dbReference type="GO" id="GO:0016020">
    <property type="term" value="C:membrane"/>
    <property type="evidence" value="ECO:0007669"/>
    <property type="project" value="UniProtKB-SubCell"/>
</dbReference>
<evidence type="ECO:0000256" key="10">
    <source>
        <dbReference type="ARBA" id="ARBA00023004"/>
    </source>
</evidence>
<protein>
    <recommendedName>
        <fullName evidence="18">Cytochrome P450</fullName>
    </recommendedName>
</protein>
<evidence type="ECO:0000256" key="8">
    <source>
        <dbReference type="ARBA" id="ARBA00022989"/>
    </source>
</evidence>
<evidence type="ECO:0000256" key="11">
    <source>
        <dbReference type="ARBA" id="ARBA00023033"/>
    </source>
</evidence>
<keyword evidence="9 15" id="KW-0560">Oxidoreductase</keyword>
<dbReference type="Gene3D" id="1.10.630.10">
    <property type="entry name" value="Cytochrome P450"/>
    <property type="match status" value="1"/>
</dbReference>
<dbReference type="InterPro" id="IPR017972">
    <property type="entry name" value="Cyt_P450_CS"/>
</dbReference>
<evidence type="ECO:0000256" key="9">
    <source>
        <dbReference type="ARBA" id="ARBA00023002"/>
    </source>
</evidence>
<dbReference type="InterPro" id="IPR001128">
    <property type="entry name" value="Cyt_P450"/>
</dbReference>
<evidence type="ECO:0000256" key="5">
    <source>
        <dbReference type="ARBA" id="ARBA00022617"/>
    </source>
</evidence>
<dbReference type="PANTHER" id="PTHR46300:SF2">
    <property type="entry name" value="CYTOCHROME P450 MONOOXYGENASE ALNH-RELATED"/>
    <property type="match status" value="1"/>
</dbReference>
<keyword evidence="7 14" id="KW-0479">Metal-binding</keyword>
<name>A0A067NHV3_PLEO1</name>
<dbReference type="GO" id="GO:0020037">
    <property type="term" value="F:heme binding"/>
    <property type="evidence" value="ECO:0007669"/>
    <property type="project" value="InterPro"/>
</dbReference>
<keyword evidence="6" id="KW-0812">Transmembrane</keyword>
<dbReference type="OrthoDB" id="1470350at2759"/>
<comment type="cofactor">
    <cofactor evidence="1 14">
        <name>heme</name>
        <dbReference type="ChEBI" id="CHEBI:30413"/>
    </cofactor>
</comment>
<dbReference type="GO" id="GO:0016705">
    <property type="term" value="F:oxidoreductase activity, acting on paired donors, with incorporation or reduction of molecular oxygen"/>
    <property type="evidence" value="ECO:0007669"/>
    <property type="project" value="InterPro"/>
</dbReference>
<evidence type="ECO:0000256" key="2">
    <source>
        <dbReference type="ARBA" id="ARBA00004167"/>
    </source>
</evidence>
<keyword evidence="10 14" id="KW-0408">Iron</keyword>
<organism evidence="16 17">
    <name type="scientific">Pleurotus ostreatus (strain PC15)</name>
    <name type="common">Oyster mushroom</name>
    <dbReference type="NCBI Taxonomy" id="1137138"/>
    <lineage>
        <taxon>Eukaryota</taxon>
        <taxon>Fungi</taxon>
        <taxon>Dikarya</taxon>
        <taxon>Basidiomycota</taxon>
        <taxon>Agaricomycotina</taxon>
        <taxon>Agaricomycetes</taxon>
        <taxon>Agaricomycetidae</taxon>
        <taxon>Agaricales</taxon>
        <taxon>Pleurotineae</taxon>
        <taxon>Pleurotaceae</taxon>
        <taxon>Pleurotus</taxon>
    </lineage>
</organism>
<evidence type="ECO:0000256" key="15">
    <source>
        <dbReference type="RuleBase" id="RU000461"/>
    </source>
</evidence>
<keyword evidence="11 15" id="KW-0503">Monooxygenase</keyword>
<dbReference type="InterPro" id="IPR036396">
    <property type="entry name" value="Cyt_P450_sf"/>
</dbReference>
<dbReference type="STRING" id="1137138.A0A067NHV3"/>
<dbReference type="SUPFAM" id="SSF48264">
    <property type="entry name" value="Cytochrome P450"/>
    <property type="match status" value="1"/>
</dbReference>
<dbReference type="Pfam" id="PF00067">
    <property type="entry name" value="p450"/>
    <property type="match status" value="1"/>
</dbReference>
<evidence type="ECO:0000256" key="13">
    <source>
        <dbReference type="ARBA" id="ARBA00023180"/>
    </source>
</evidence>
<evidence type="ECO:0000256" key="6">
    <source>
        <dbReference type="ARBA" id="ARBA00022692"/>
    </source>
</evidence>
<keyword evidence="13" id="KW-0325">Glycoprotein</keyword>
<evidence type="ECO:0000256" key="4">
    <source>
        <dbReference type="ARBA" id="ARBA00010617"/>
    </source>
</evidence>
<dbReference type="GO" id="GO:0004497">
    <property type="term" value="F:monooxygenase activity"/>
    <property type="evidence" value="ECO:0007669"/>
    <property type="project" value="UniProtKB-KW"/>
</dbReference>
<evidence type="ECO:0000313" key="17">
    <source>
        <dbReference type="Proteomes" id="UP000027073"/>
    </source>
</evidence>
<dbReference type="PANTHER" id="PTHR46300">
    <property type="entry name" value="P450, PUTATIVE (EUROFUNG)-RELATED-RELATED"/>
    <property type="match status" value="1"/>
</dbReference>
<dbReference type="PROSITE" id="PS00086">
    <property type="entry name" value="CYTOCHROME_P450"/>
    <property type="match status" value="1"/>
</dbReference>
<dbReference type="InParanoid" id="A0A067NHV3"/>
<dbReference type="InterPro" id="IPR002401">
    <property type="entry name" value="Cyt_P450_E_grp-I"/>
</dbReference>
<dbReference type="InterPro" id="IPR050364">
    <property type="entry name" value="Cytochrome_P450_fung"/>
</dbReference>
<keyword evidence="5 14" id="KW-0349">Heme</keyword>
<evidence type="ECO:0000256" key="12">
    <source>
        <dbReference type="ARBA" id="ARBA00023136"/>
    </source>
</evidence>
<dbReference type="PRINTS" id="PR00385">
    <property type="entry name" value="P450"/>
</dbReference>
<evidence type="ECO:0000256" key="7">
    <source>
        <dbReference type="ARBA" id="ARBA00022723"/>
    </source>
</evidence>
<gene>
    <name evidence="16" type="ORF">PLEOSDRAFT_52781</name>
</gene>
<comment type="pathway">
    <text evidence="3">Secondary metabolite biosynthesis.</text>
</comment>
<sequence>MAAGRRVGVPHLQDNQLLACPPIRFPFLRRYPERPLFRWAKQYGPIYSVWMGTQIFVVINDAQMARDLLVTNGANFSSRWSYFVKNQTILNGGGITATRYNDTWRKHRRIGMWLLNSKAVRSYAEMIDYETHILARALYESSKGGQVAIDPAPHAGRFALNTMLSLTFGSRTVTASDPLVLEALRINIEFMRLTGPWTNMIDFVKILQWLPTTTRYRARKLHFDVIAIYGAMMLRTKARMDAGDDVPDCLAKTLIECQETEQLSWEDMCFIVGAFTIGGVHSTSGVIEWFIALMPSNPSVQAKAHKELDSIVGTLGWPKADDETKLPYIRAIVKEVLRMHSPFWMGTPHCSDEDFVYKGYYIPKNSVMILNVYALHHNEERYPDCWTFNPDRYLGDTLSATESAKQPNALERDHWAFGAGRRICPGMEMADNELFLALARLLWSFTFHEVPGETICLDEYEGLSGRTPFPFKVVLKPRHENVRDIVIEKKEVVKHVV</sequence>
<dbReference type="VEuPathDB" id="FungiDB:PLEOSDRAFT_52781"/>
<keyword evidence="8" id="KW-1133">Transmembrane helix</keyword>
<dbReference type="EMBL" id="KL198012">
    <property type="protein sequence ID" value="KDQ23702.1"/>
    <property type="molecule type" value="Genomic_DNA"/>
</dbReference>
<dbReference type="Proteomes" id="UP000027073">
    <property type="component" value="Unassembled WGS sequence"/>
</dbReference>
<dbReference type="HOGENOM" id="CLU_001570_2_1_1"/>
<dbReference type="GO" id="GO:0005506">
    <property type="term" value="F:iron ion binding"/>
    <property type="evidence" value="ECO:0007669"/>
    <property type="project" value="InterPro"/>
</dbReference>
<keyword evidence="12" id="KW-0472">Membrane</keyword>
<accession>A0A067NHV3</accession>
<feature type="binding site" description="axial binding residue" evidence="14">
    <location>
        <position position="424"/>
    </location>
    <ligand>
        <name>heme</name>
        <dbReference type="ChEBI" id="CHEBI:30413"/>
    </ligand>
    <ligandPart>
        <name>Fe</name>
        <dbReference type="ChEBI" id="CHEBI:18248"/>
    </ligandPart>
</feature>
<comment type="subcellular location">
    <subcellularLocation>
        <location evidence="2">Membrane</location>
        <topology evidence="2">Single-pass membrane protein</topology>
    </subcellularLocation>
</comment>
<evidence type="ECO:0000313" key="16">
    <source>
        <dbReference type="EMBL" id="KDQ23702.1"/>
    </source>
</evidence>
<evidence type="ECO:0000256" key="3">
    <source>
        <dbReference type="ARBA" id="ARBA00005179"/>
    </source>
</evidence>